<feature type="coiled-coil region" evidence="1">
    <location>
        <begin position="145"/>
        <end position="191"/>
    </location>
</feature>
<geneLocation type="plasmid" evidence="3">
    <name>pMTY10660_IncW</name>
</geneLocation>
<proteinExistence type="predicted"/>
<feature type="signal peptide" evidence="2">
    <location>
        <begin position="1"/>
        <end position="22"/>
    </location>
</feature>
<sequence length="229" mass="25161">MKKLVMTAAVAAILGAASPVMAQGIPVFDGTRALDFVQQFARMKEQLDTAKDQLAEAQRMYEAVTGGRGLGDLMRNAQLREYLPDDLRTVYDSANGGGYSGISGSINDILRDERLNGSVADMRRSIEERSRTAAATDKAVGLRAYEGAQQRLAQIEGLMDEISRTQDQKAIEELQARIAGEQAAIQNETTKLQMIAQLRQAEQALISEQRRERNMRILSSGNQGMPTIQ</sequence>
<protein>
    <submittedName>
        <fullName evidence="3">P-type DNA transfer protein VirB5</fullName>
    </submittedName>
</protein>
<organism evidence="3">
    <name type="scientific">Enterobacter hormaechei</name>
    <dbReference type="NCBI Taxonomy" id="158836"/>
    <lineage>
        <taxon>Bacteria</taxon>
        <taxon>Pseudomonadati</taxon>
        <taxon>Pseudomonadota</taxon>
        <taxon>Gammaproteobacteria</taxon>
        <taxon>Enterobacterales</taxon>
        <taxon>Enterobacteriaceae</taxon>
        <taxon>Enterobacter</taxon>
        <taxon>Enterobacter cloacae complex</taxon>
    </lineage>
</organism>
<evidence type="ECO:0000256" key="1">
    <source>
        <dbReference type="SAM" id="Coils"/>
    </source>
</evidence>
<keyword evidence="1" id="KW-0175">Coiled coil</keyword>
<name>A0A286T1Y1_9ENTR</name>
<dbReference type="SUPFAM" id="SSF101082">
    <property type="entry name" value="Typo IV secretion system protein TraC"/>
    <property type="match status" value="1"/>
</dbReference>
<keyword evidence="3" id="KW-0614">Plasmid</keyword>
<dbReference type="InterPro" id="IPR023220">
    <property type="entry name" value="T4SS_VirB5-domain"/>
</dbReference>
<gene>
    <name evidence="3" type="primary">trwJ</name>
    <name evidence="3" type="ORF">TUM10660_00028</name>
</gene>
<reference evidence="3" key="1">
    <citation type="journal article" date="2018" name="Antimicrob. Agents Chemother.">
        <title>Molecular Characterization of IMP-1-Producing Enterobacter cloacae Complex Isolates in Tokyo.</title>
        <authorList>
            <person name="Aoki K."/>
            <person name="Harada S."/>
            <person name="Yahara K."/>
            <person name="Ishii Y."/>
            <person name="Motooka D."/>
            <person name="Nakamura S."/>
            <person name="Akeda Y."/>
            <person name="Iida T."/>
            <person name="Tomono K."/>
            <person name="Iwata S."/>
            <person name="Moriya K."/>
            <person name="Tateda K."/>
        </authorList>
    </citation>
    <scope>NUCLEOTIDE SEQUENCE</scope>
    <source>
        <strain evidence="3">TUM10660</strain>
        <plasmid evidence="3">pMTY10660_IncW</plasmid>
    </source>
</reference>
<dbReference type="InterPro" id="IPR014158">
    <property type="entry name" value="T4SS_VirB5"/>
</dbReference>
<evidence type="ECO:0000256" key="2">
    <source>
        <dbReference type="SAM" id="SignalP"/>
    </source>
</evidence>
<dbReference type="AlphaFoldDB" id="A0A286T1Y1"/>
<dbReference type="CDD" id="cd14262">
    <property type="entry name" value="VirB5_like"/>
    <property type="match status" value="1"/>
</dbReference>
<dbReference type="Pfam" id="PF07996">
    <property type="entry name" value="T4SS"/>
    <property type="match status" value="1"/>
</dbReference>
<dbReference type="Gene3D" id="1.20.58.430">
    <property type="entry name" value="Type IV secretion system, VirB5-domain"/>
    <property type="match status" value="1"/>
</dbReference>
<dbReference type="RefSeq" id="WP_012196424.1">
    <property type="nucleotide sequence ID" value="NZ_AP018350.1"/>
</dbReference>
<evidence type="ECO:0000313" key="3">
    <source>
        <dbReference type="EMBL" id="BBA25692.1"/>
    </source>
</evidence>
<dbReference type="EMBL" id="AP018350">
    <property type="protein sequence ID" value="BBA25692.1"/>
    <property type="molecule type" value="Genomic_DNA"/>
</dbReference>
<keyword evidence="2" id="KW-0732">Signal</keyword>
<feature type="chain" id="PRO_5011568120" evidence="2">
    <location>
        <begin position="23"/>
        <end position="229"/>
    </location>
</feature>
<accession>A0A286T1Y1</accession>
<dbReference type="NCBIfam" id="TIGR02791">
    <property type="entry name" value="VirB5"/>
    <property type="match status" value="1"/>
</dbReference>